<accession>A0A3D4T0K9</accession>
<dbReference type="EMBL" id="DQID01000218">
    <property type="protein sequence ID" value="HCT14807.1"/>
    <property type="molecule type" value="Genomic_DNA"/>
</dbReference>
<evidence type="ECO:0000259" key="8">
    <source>
        <dbReference type="Pfam" id="PF00324"/>
    </source>
</evidence>
<name>A0A3D4T0K9_9CORY</name>
<dbReference type="Proteomes" id="UP000261739">
    <property type="component" value="Unassembled WGS sequence"/>
</dbReference>
<dbReference type="Pfam" id="PF00324">
    <property type="entry name" value="AA_permease"/>
    <property type="match status" value="1"/>
</dbReference>
<evidence type="ECO:0000256" key="4">
    <source>
        <dbReference type="ARBA" id="ARBA00022970"/>
    </source>
</evidence>
<comment type="subcellular location">
    <subcellularLocation>
        <location evidence="1">Membrane</location>
        <topology evidence="1">Multi-pass membrane protein</topology>
    </subcellularLocation>
</comment>
<organism evidence="9 10">
    <name type="scientific">Corynebacterium nuruki</name>
    <dbReference type="NCBI Taxonomy" id="1032851"/>
    <lineage>
        <taxon>Bacteria</taxon>
        <taxon>Bacillati</taxon>
        <taxon>Actinomycetota</taxon>
        <taxon>Actinomycetes</taxon>
        <taxon>Mycobacteriales</taxon>
        <taxon>Corynebacteriaceae</taxon>
        <taxon>Corynebacterium</taxon>
    </lineage>
</organism>
<evidence type="ECO:0000256" key="2">
    <source>
        <dbReference type="ARBA" id="ARBA00022448"/>
    </source>
</evidence>
<feature type="transmembrane region" description="Helical" evidence="7">
    <location>
        <begin position="188"/>
        <end position="210"/>
    </location>
</feature>
<dbReference type="GO" id="GO:0055085">
    <property type="term" value="P:transmembrane transport"/>
    <property type="evidence" value="ECO:0007669"/>
    <property type="project" value="InterPro"/>
</dbReference>
<comment type="caution">
    <text evidence="9">The sequence shown here is derived from an EMBL/GenBank/DDBJ whole genome shotgun (WGS) entry which is preliminary data.</text>
</comment>
<feature type="transmembrane region" description="Helical" evidence="7">
    <location>
        <begin position="105"/>
        <end position="127"/>
    </location>
</feature>
<feature type="transmembrane region" description="Helical" evidence="7">
    <location>
        <begin position="64"/>
        <end position="85"/>
    </location>
</feature>
<feature type="domain" description="Amino acid permease/ SLC12A" evidence="8">
    <location>
        <begin position="1"/>
        <end position="349"/>
    </location>
</feature>
<sequence>VGWLYWYFWVGVLAYESVIGGETMHGWFSAVPSWAWSLILLAVFVGSNAVSVRNFGEIEFWLAGIKVIAVIVFLVAGVLFAFGVWPGSDFTVDNLWNHGGFAPNGLSQALTGVAIVIFAYFGTEIAVMAAAESEDPGKGVRRATNTVIWRILLFFVGSVAVIAAIVPWDELPDPTDVSTAPFTYVFELIGLPGASTVMQLVIFTAVLSVLNSGLYSASRMLSAMGDQGFAPKAVRYRNRRGVPMVALLASTVGGVAATIVNFALPDTGIFDFIMNSSGLVALFVYVIIAATHWNMRRKMTAAEVSALEMKAPLYPWINILLIAGVIAVFIVMVVQESSRTQVWTSLILTGVVVVLWPLVKRNLRRRSERTDGATPVDA</sequence>
<feature type="transmembrane region" description="Helical" evidence="7">
    <location>
        <begin position="242"/>
        <end position="263"/>
    </location>
</feature>
<dbReference type="PANTHER" id="PTHR43495">
    <property type="entry name" value="GABA PERMEASE"/>
    <property type="match status" value="1"/>
</dbReference>
<feature type="transmembrane region" description="Helical" evidence="7">
    <location>
        <begin position="313"/>
        <end position="334"/>
    </location>
</feature>
<evidence type="ECO:0000256" key="5">
    <source>
        <dbReference type="ARBA" id="ARBA00022989"/>
    </source>
</evidence>
<keyword evidence="4" id="KW-0029">Amino-acid transport</keyword>
<evidence type="ECO:0000313" key="9">
    <source>
        <dbReference type="EMBL" id="HCT14807.1"/>
    </source>
</evidence>
<evidence type="ECO:0000256" key="3">
    <source>
        <dbReference type="ARBA" id="ARBA00022692"/>
    </source>
</evidence>
<protein>
    <submittedName>
        <fullName evidence="9">GABA permease</fullName>
    </submittedName>
</protein>
<feature type="transmembrane region" description="Helical" evidence="7">
    <location>
        <begin position="147"/>
        <end position="168"/>
    </location>
</feature>
<dbReference type="InterPro" id="IPR004841">
    <property type="entry name" value="AA-permease/SLC12A_dom"/>
</dbReference>
<feature type="transmembrane region" description="Helical" evidence="7">
    <location>
        <begin position="34"/>
        <end position="52"/>
    </location>
</feature>
<keyword evidence="2" id="KW-0813">Transport</keyword>
<keyword evidence="5 7" id="KW-1133">Transmembrane helix</keyword>
<dbReference type="GO" id="GO:0016020">
    <property type="term" value="C:membrane"/>
    <property type="evidence" value="ECO:0007669"/>
    <property type="project" value="UniProtKB-SubCell"/>
</dbReference>
<evidence type="ECO:0000256" key="7">
    <source>
        <dbReference type="SAM" id="Phobius"/>
    </source>
</evidence>
<reference evidence="9 10" key="1">
    <citation type="journal article" date="2018" name="Nat. Biotechnol.">
        <title>A standardized bacterial taxonomy based on genome phylogeny substantially revises the tree of life.</title>
        <authorList>
            <person name="Parks D.H."/>
            <person name="Chuvochina M."/>
            <person name="Waite D.W."/>
            <person name="Rinke C."/>
            <person name="Skarshewski A."/>
            <person name="Chaumeil P.A."/>
            <person name="Hugenholtz P."/>
        </authorList>
    </citation>
    <scope>NUCLEOTIDE SEQUENCE [LARGE SCALE GENOMIC DNA]</scope>
    <source>
        <strain evidence="9">UBA11247</strain>
    </source>
</reference>
<dbReference type="GO" id="GO:0006865">
    <property type="term" value="P:amino acid transport"/>
    <property type="evidence" value="ECO:0007669"/>
    <property type="project" value="UniProtKB-KW"/>
</dbReference>
<feature type="non-terminal residue" evidence="9">
    <location>
        <position position="1"/>
    </location>
</feature>
<feature type="transmembrane region" description="Helical" evidence="7">
    <location>
        <begin position="340"/>
        <end position="359"/>
    </location>
</feature>
<keyword evidence="6 7" id="KW-0472">Membrane</keyword>
<gene>
    <name evidence="9" type="ORF">DIW82_08485</name>
</gene>
<evidence type="ECO:0000256" key="6">
    <source>
        <dbReference type="ARBA" id="ARBA00023136"/>
    </source>
</evidence>
<evidence type="ECO:0000313" key="10">
    <source>
        <dbReference type="Proteomes" id="UP000261739"/>
    </source>
</evidence>
<dbReference type="PIRSF" id="PIRSF006060">
    <property type="entry name" value="AA_transporter"/>
    <property type="match status" value="1"/>
</dbReference>
<proteinExistence type="predicted"/>
<feature type="transmembrane region" description="Helical" evidence="7">
    <location>
        <begin position="269"/>
        <end position="293"/>
    </location>
</feature>
<dbReference type="Gene3D" id="1.20.1740.10">
    <property type="entry name" value="Amino acid/polyamine transporter I"/>
    <property type="match status" value="1"/>
</dbReference>
<dbReference type="PANTHER" id="PTHR43495:SF5">
    <property type="entry name" value="GAMMA-AMINOBUTYRIC ACID PERMEASE"/>
    <property type="match status" value="1"/>
</dbReference>
<evidence type="ECO:0000256" key="1">
    <source>
        <dbReference type="ARBA" id="ARBA00004141"/>
    </source>
</evidence>
<dbReference type="AlphaFoldDB" id="A0A3D4T0K9"/>
<keyword evidence="3 7" id="KW-0812">Transmembrane</keyword>